<dbReference type="EnsemblMetazoa" id="XM_038220474.1">
    <property type="protein sequence ID" value="XP_038076402.1"/>
    <property type="gene ID" value="LOC119744522"/>
</dbReference>
<dbReference type="Proteomes" id="UP000887568">
    <property type="component" value="Unplaced"/>
</dbReference>
<evidence type="ECO:0000256" key="3">
    <source>
        <dbReference type="PIRSR" id="PIRSR037251-1"/>
    </source>
</evidence>
<protein>
    <recommendedName>
        <fullName evidence="4">Alpha/beta hydrolase fold-3 domain-containing protein</fullName>
    </recommendedName>
</protein>
<name>A0A914BLR0_PATMI</name>
<evidence type="ECO:0000259" key="4">
    <source>
        <dbReference type="Pfam" id="PF07859"/>
    </source>
</evidence>
<dbReference type="OMA" id="CEKSTID"/>
<dbReference type="PANTHER" id="PTHR48081">
    <property type="entry name" value="AB HYDROLASE SUPERFAMILY PROTEIN C4A8.06C"/>
    <property type="match status" value="1"/>
</dbReference>
<feature type="active site" evidence="3">
    <location>
        <position position="374"/>
    </location>
</feature>
<dbReference type="GO" id="GO:0052689">
    <property type="term" value="F:carboxylic ester hydrolase activity"/>
    <property type="evidence" value="ECO:0007669"/>
    <property type="project" value="InterPro"/>
</dbReference>
<feature type="domain" description="Alpha/beta hydrolase fold-3" evidence="4">
    <location>
        <begin position="314"/>
        <end position="376"/>
    </location>
</feature>
<evidence type="ECO:0000256" key="2">
    <source>
        <dbReference type="ARBA" id="ARBA00022801"/>
    </source>
</evidence>
<organism evidence="5 6">
    <name type="scientific">Patiria miniata</name>
    <name type="common">Bat star</name>
    <name type="synonym">Asterina miniata</name>
    <dbReference type="NCBI Taxonomy" id="46514"/>
    <lineage>
        <taxon>Eukaryota</taxon>
        <taxon>Metazoa</taxon>
        <taxon>Echinodermata</taxon>
        <taxon>Eleutherozoa</taxon>
        <taxon>Asterozoa</taxon>
        <taxon>Asteroidea</taxon>
        <taxon>Valvatacea</taxon>
        <taxon>Valvatida</taxon>
        <taxon>Asterinidae</taxon>
        <taxon>Patiria</taxon>
    </lineage>
</organism>
<dbReference type="Pfam" id="PF07859">
    <property type="entry name" value="Abhydrolase_3"/>
    <property type="match status" value="2"/>
</dbReference>
<dbReference type="InterPro" id="IPR017157">
    <property type="entry name" value="Arylacetamide_deacetylase"/>
</dbReference>
<proteinExistence type="inferred from homology"/>
<dbReference type="PANTHER" id="PTHR48081:SF8">
    <property type="entry name" value="ALPHA_BETA HYDROLASE FOLD-3 DOMAIN-CONTAINING PROTEIN-RELATED"/>
    <property type="match status" value="1"/>
</dbReference>
<evidence type="ECO:0000313" key="5">
    <source>
        <dbReference type="EnsemblMetazoa" id="XP_038076402.1"/>
    </source>
</evidence>
<dbReference type="GeneID" id="119744522"/>
<evidence type="ECO:0000256" key="1">
    <source>
        <dbReference type="ARBA" id="ARBA00010515"/>
    </source>
</evidence>
<dbReference type="InterPro" id="IPR013094">
    <property type="entry name" value="AB_hydrolase_3"/>
</dbReference>
<dbReference type="InterPro" id="IPR050300">
    <property type="entry name" value="GDXG_lipolytic_enzyme"/>
</dbReference>
<dbReference type="AlphaFoldDB" id="A0A914BLR0"/>
<dbReference type="OrthoDB" id="408631at2759"/>
<dbReference type="GO" id="GO:0016020">
    <property type="term" value="C:membrane"/>
    <property type="evidence" value="ECO:0007669"/>
    <property type="project" value="InterPro"/>
</dbReference>
<feature type="active site" evidence="3">
    <location>
        <position position="183"/>
    </location>
</feature>
<dbReference type="PIRSF" id="PIRSF037251">
    <property type="entry name" value="Arylacetamide_deacetylase"/>
    <property type="match status" value="1"/>
</dbReference>
<keyword evidence="2" id="KW-0378">Hydrolase</keyword>
<sequence length="401" mass="45056">MVRGILVAFVVAVVAVAIYVVLEPIPQGVDSPWTVKLASITIMISDYGMMALPTGINDWLDERSRADSRASEPRVPYRDAVFDRVPVRIFADEPVGGETDKRPAIVFFHGGGFISCSVDVHHPLTAMLARELNVVVVSVDYLLAPKYPFPAAIDDCTAATVWFLKHLSDFNVDPARVAIMGDSSGGNLAAAAAQRLTFDPEYRDLPTPKLQVMIYPCLQAFDFHTPSYQQYGDYNTLILKRRYMVMAWNKYLLGNKGDFTEAMMINNHTSAAAKSSPLVKKCLSHDLIPDEFKKSNYRVPSTDFGDEDIYKEIKEVLLDPNYAPLMREDLEGLPETYILTAEYDILRDDGIMYAKRLEKAGVPVTWKHYKKGFHALFGDFFPTDVGKQSINDFLQFAREKL</sequence>
<comment type="similarity">
    <text evidence="1">Belongs to the 'GDXG' lipolytic enzyme family.</text>
</comment>
<accession>A0A914BLR0</accession>
<evidence type="ECO:0000313" key="6">
    <source>
        <dbReference type="Proteomes" id="UP000887568"/>
    </source>
</evidence>
<feature type="active site" evidence="3">
    <location>
        <position position="344"/>
    </location>
</feature>
<reference evidence="5" key="1">
    <citation type="submission" date="2022-11" db="UniProtKB">
        <authorList>
            <consortium name="EnsemblMetazoa"/>
        </authorList>
    </citation>
    <scope>IDENTIFICATION</scope>
</reference>
<keyword evidence="6" id="KW-1185">Reference proteome</keyword>
<dbReference type="RefSeq" id="XP_038076402.1">
    <property type="nucleotide sequence ID" value="XM_038220474.1"/>
</dbReference>
<feature type="domain" description="Alpha/beta hydrolase fold-3" evidence="4">
    <location>
        <begin position="105"/>
        <end position="262"/>
    </location>
</feature>
<dbReference type="SUPFAM" id="SSF53474">
    <property type="entry name" value="alpha/beta-Hydrolases"/>
    <property type="match status" value="1"/>
</dbReference>
<dbReference type="Gene3D" id="3.40.50.1820">
    <property type="entry name" value="alpha/beta hydrolase"/>
    <property type="match status" value="1"/>
</dbReference>
<dbReference type="InterPro" id="IPR029058">
    <property type="entry name" value="AB_hydrolase_fold"/>
</dbReference>